<gene>
    <name evidence="7" type="ORF">RPMA_13980</name>
</gene>
<dbReference type="SUPFAM" id="SSF52833">
    <property type="entry name" value="Thioredoxin-like"/>
    <property type="match status" value="1"/>
</dbReference>
<dbReference type="PROSITE" id="PS51352">
    <property type="entry name" value="THIOREDOXIN_2"/>
    <property type="match status" value="1"/>
</dbReference>
<dbReference type="Gene3D" id="3.40.30.10">
    <property type="entry name" value="Glutaredoxin"/>
    <property type="match status" value="1"/>
</dbReference>
<feature type="domain" description="Thioredoxin" evidence="6">
    <location>
        <begin position="62"/>
        <end position="254"/>
    </location>
</feature>
<evidence type="ECO:0000259" key="6">
    <source>
        <dbReference type="PROSITE" id="PS51352"/>
    </source>
</evidence>
<evidence type="ECO:0000313" key="7">
    <source>
        <dbReference type="EMBL" id="QUS39826.1"/>
    </source>
</evidence>
<evidence type="ECO:0000256" key="1">
    <source>
        <dbReference type="ARBA" id="ARBA00022729"/>
    </source>
</evidence>
<evidence type="ECO:0000313" key="8">
    <source>
        <dbReference type="Proteomes" id="UP000682843"/>
    </source>
</evidence>
<keyword evidence="8" id="KW-1185">Reference proteome</keyword>
<dbReference type="InterPro" id="IPR036249">
    <property type="entry name" value="Thioredoxin-like_sf"/>
</dbReference>
<proteinExistence type="predicted"/>
<keyword evidence="3" id="KW-1015">Disulfide bond</keyword>
<dbReference type="InterPro" id="IPR013766">
    <property type="entry name" value="Thioredoxin_domain"/>
</dbReference>
<dbReference type="CDD" id="cd03023">
    <property type="entry name" value="DsbA_Com1_like"/>
    <property type="match status" value="1"/>
</dbReference>
<dbReference type="PANTHER" id="PTHR13887">
    <property type="entry name" value="GLUTATHIONE S-TRANSFERASE KAPPA"/>
    <property type="match status" value="1"/>
</dbReference>
<dbReference type="PANTHER" id="PTHR13887:SF14">
    <property type="entry name" value="DISULFIDE BOND FORMATION PROTEIN D"/>
    <property type="match status" value="1"/>
</dbReference>
<evidence type="ECO:0000256" key="2">
    <source>
        <dbReference type="ARBA" id="ARBA00023002"/>
    </source>
</evidence>
<dbReference type="InterPro" id="IPR001853">
    <property type="entry name" value="DSBA-like_thioredoxin_dom"/>
</dbReference>
<feature type="chain" id="PRO_5046366282" evidence="5">
    <location>
        <begin position="26"/>
        <end position="260"/>
    </location>
</feature>
<dbReference type="Proteomes" id="UP000682843">
    <property type="component" value="Chromosome"/>
</dbReference>
<dbReference type="RefSeq" id="WP_211907804.1">
    <property type="nucleotide sequence ID" value="NZ_CP036498.1"/>
</dbReference>
<reference evidence="7 8" key="1">
    <citation type="submission" date="2019-02" db="EMBL/GenBank/DDBJ databases">
        <title>Emended description of the genus Rhodopseudomonas and description of Rhodopseudomonas albus sp. nov., a non-phototrophic, heavy-metal-tolerant bacterium isolated from garden soil.</title>
        <authorList>
            <person name="Bao Z."/>
            <person name="Cao W.W."/>
            <person name="Sato Y."/>
            <person name="Nishizawa T."/>
            <person name="Zhao J."/>
            <person name="Guo Y."/>
            <person name="Ohta H."/>
        </authorList>
    </citation>
    <scope>NUCLEOTIDE SEQUENCE [LARGE SCALE GENOMIC DNA]</scope>
    <source>
        <strain evidence="7 8">SK50-23</strain>
    </source>
</reference>
<accession>A0ABX8A7V1</accession>
<dbReference type="InterPro" id="IPR041205">
    <property type="entry name" value="ScsC_N"/>
</dbReference>
<feature type="signal peptide" evidence="5">
    <location>
        <begin position="1"/>
        <end position="25"/>
    </location>
</feature>
<keyword evidence="2" id="KW-0560">Oxidoreductase</keyword>
<keyword evidence="4" id="KW-0676">Redox-active center</keyword>
<organism evidence="7 8">
    <name type="scientific">Tardiphaga alba</name>
    <dbReference type="NCBI Taxonomy" id="340268"/>
    <lineage>
        <taxon>Bacteria</taxon>
        <taxon>Pseudomonadati</taxon>
        <taxon>Pseudomonadota</taxon>
        <taxon>Alphaproteobacteria</taxon>
        <taxon>Hyphomicrobiales</taxon>
        <taxon>Nitrobacteraceae</taxon>
        <taxon>Tardiphaga</taxon>
    </lineage>
</organism>
<keyword evidence="1 5" id="KW-0732">Signal</keyword>
<evidence type="ECO:0000256" key="3">
    <source>
        <dbReference type="ARBA" id="ARBA00023157"/>
    </source>
</evidence>
<name>A0ABX8A7V1_9BRAD</name>
<evidence type="ECO:0000256" key="5">
    <source>
        <dbReference type="SAM" id="SignalP"/>
    </source>
</evidence>
<dbReference type="Pfam" id="PF01323">
    <property type="entry name" value="DSBA"/>
    <property type="match status" value="1"/>
</dbReference>
<dbReference type="EMBL" id="CP036498">
    <property type="protein sequence ID" value="QUS39826.1"/>
    <property type="molecule type" value="Genomic_DNA"/>
</dbReference>
<evidence type="ECO:0000256" key="4">
    <source>
        <dbReference type="ARBA" id="ARBA00023284"/>
    </source>
</evidence>
<dbReference type="Pfam" id="PF18312">
    <property type="entry name" value="ScsC_N"/>
    <property type="match status" value="1"/>
</dbReference>
<protein>
    <submittedName>
        <fullName evidence="7">DsbA family protein</fullName>
    </submittedName>
</protein>
<sequence length="260" mass="27936">MRTFRLLASAAVALALCGAPVIASAQSAAPAFNDAQRGEIQKIMKDYLLQHPEILEEVSAELQKRQAAAEAEKHKAAVTANADLIFKSPRGVTIGNKDGDVTFVEFFDYNCGYCKRAMEDMVTIMKADPKLKVVLKEFPVLGPGSVEAAQVAVAVRMQDPTGKKYLDFHQKLLTGRGQADKARSMAAAKEAGLDMAKLEKDMASPEVRATIEENFKLAESMGMNGTPSYVIGNQVVIGAVGVDALKEKINQARCGKAVCS</sequence>